<feature type="transmembrane region" description="Helical" evidence="1">
    <location>
        <begin position="236"/>
        <end position="255"/>
    </location>
</feature>
<dbReference type="PANTHER" id="PTHR38457:SF1">
    <property type="entry name" value="REGULATOR ABRB-RELATED"/>
    <property type="match status" value="1"/>
</dbReference>
<dbReference type="PATRIC" id="fig|429727.3.peg.194"/>
<organism evidence="2 3">
    <name type="scientific">Devosia chinhatensis</name>
    <dbReference type="NCBI Taxonomy" id="429727"/>
    <lineage>
        <taxon>Bacteria</taxon>
        <taxon>Pseudomonadati</taxon>
        <taxon>Pseudomonadota</taxon>
        <taxon>Alphaproteobacteria</taxon>
        <taxon>Hyphomicrobiales</taxon>
        <taxon>Devosiaceae</taxon>
        <taxon>Devosia</taxon>
    </lineage>
</organism>
<comment type="caution">
    <text evidence="2">The sequence shown here is derived from an EMBL/GenBank/DDBJ whole genome shotgun (WGS) entry which is preliminary data.</text>
</comment>
<protein>
    <recommendedName>
        <fullName evidence="4">Ammonia monooxygenase</fullName>
    </recommendedName>
</protein>
<evidence type="ECO:0000313" key="3">
    <source>
        <dbReference type="Proteomes" id="UP000033649"/>
    </source>
</evidence>
<dbReference type="PIRSF" id="PIRSF038991">
    <property type="entry name" value="Protein_AbrB"/>
    <property type="match status" value="1"/>
</dbReference>
<dbReference type="InterPro" id="IPR007820">
    <property type="entry name" value="AbrB_fam"/>
</dbReference>
<keyword evidence="1" id="KW-1133">Transmembrane helix</keyword>
<keyword evidence="1" id="KW-0472">Membrane</keyword>
<evidence type="ECO:0000313" key="2">
    <source>
        <dbReference type="EMBL" id="KKB08677.1"/>
    </source>
</evidence>
<reference evidence="2 3" key="1">
    <citation type="submission" date="2015-03" db="EMBL/GenBank/DDBJ databases">
        <authorList>
            <person name="Hassan Y."/>
            <person name="Lepp D."/>
            <person name="Li X.-Z."/>
            <person name="Zhou T."/>
        </authorList>
    </citation>
    <scope>NUCLEOTIDE SEQUENCE [LARGE SCALE GENOMIC DNA]</scope>
    <source>
        <strain evidence="2 3">IPL18</strain>
    </source>
</reference>
<dbReference type="AlphaFoldDB" id="A0A0F5FKE2"/>
<dbReference type="PANTHER" id="PTHR38457">
    <property type="entry name" value="REGULATOR ABRB-RELATED"/>
    <property type="match status" value="1"/>
</dbReference>
<dbReference type="GO" id="GO:0010468">
    <property type="term" value="P:regulation of gene expression"/>
    <property type="evidence" value="ECO:0007669"/>
    <property type="project" value="InterPro"/>
</dbReference>
<feature type="transmembrane region" description="Helical" evidence="1">
    <location>
        <begin position="122"/>
        <end position="141"/>
    </location>
</feature>
<gene>
    <name evidence="2" type="ORF">VE26_00880</name>
</gene>
<proteinExistence type="predicted"/>
<keyword evidence="3" id="KW-1185">Reference proteome</keyword>
<feature type="transmembrane region" description="Helical" evidence="1">
    <location>
        <begin position="147"/>
        <end position="169"/>
    </location>
</feature>
<dbReference type="STRING" id="429727.VE26_00880"/>
<accession>A0A0F5FKE2</accession>
<dbReference type="GO" id="GO:0016020">
    <property type="term" value="C:membrane"/>
    <property type="evidence" value="ECO:0007669"/>
    <property type="project" value="InterPro"/>
</dbReference>
<feature type="transmembrane region" description="Helical" evidence="1">
    <location>
        <begin position="267"/>
        <end position="289"/>
    </location>
</feature>
<feature type="transmembrane region" description="Helical" evidence="1">
    <location>
        <begin position="211"/>
        <end position="229"/>
    </location>
</feature>
<feature type="transmembrane region" description="Helical" evidence="1">
    <location>
        <begin position="64"/>
        <end position="82"/>
    </location>
</feature>
<dbReference type="OrthoDB" id="7157734at2"/>
<dbReference type="Proteomes" id="UP000033649">
    <property type="component" value="Unassembled WGS sequence"/>
</dbReference>
<dbReference type="RefSeq" id="WP_046103366.1">
    <property type="nucleotide sequence ID" value="NZ_JZEY01000054.1"/>
</dbReference>
<dbReference type="Pfam" id="PF05145">
    <property type="entry name" value="AbrB"/>
    <property type="match status" value="1"/>
</dbReference>
<feature type="transmembrane region" description="Helical" evidence="1">
    <location>
        <begin position="181"/>
        <end position="205"/>
    </location>
</feature>
<feature type="transmembrane region" description="Helical" evidence="1">
    <location>
        <begin position="31"/>
        <end position="52"/>
    </location>
</feature>
<evidence type="ECO:0000256" key="1">
    <source>
        <dbReference type="SAM" id="Phobius"/>
    </source>
</evidence>
<sequence>MSLPAAFGHPLAATILTLAVSAIGGGAAHLIGLPAGWLMGGALAVTIAAMLGMPVSMPDRLRDVIFVLIGMSMGASVAPDSLSLLASWPISLAALALELVIIVAATGWMLTKVFKLDPGTAYLSSFPGHLSFVMGIAATGVGNPRQIVIIQVIRILMLTIAVPIGAVFLPIDHFAPPQAAAFLSPLQLVLLALGCVAMGLVFIWLRVPAGMVLGAMAAAILAKLGGLYSEAMPIPLVVLTFILTGALIGSRFQGITKTEFLAAAKGGLIATAMTVAIVTIVTLGVAQLVDMPFGQLWLGLSPGALEGMGALGIALGYDTAFIAAHHVIRLLMLSVAIPFVVMLVRWQERRAQESRNRVS</sequence>
<evidence type="ECO:0008006" key="4">
    <source>
        <dbReference type="Google" id="ProtNLM"/>
    </source>
</evidence>
<dbReference type="EMBL" id="JZEY01000054">
    <property type="protein sequence ID" value="KKB08677.1"/>
    <property type="molecule type" value="Genomic_DNA"/>
</dbReference>
<feature type="transmembrane region" description="Helical" evidence="1">
    <location>
        <begin position="88"/>
        <end position="110"/>
    </location>
</feature>
<feature type="transmembrane region" description="Helical" evidence="1">
    <location>
        <begin position="323"/>
        <end position="346"/>
    </location>
</feature>
<name>A0A0F5FKE2_9HYPH</name>
<keyword evidence="1" id="KW-0812">Transmembrane</keyword>